<dbReference type="AlphaFoldDB" id="A0A8J3X1A2"/>
<organism evidence="2 3">
    <name type="scientific">Planosporangium mesophilum</name>
    <dbReference type="NCBI Taxonomy" id="689768"/>
    <lineage>
        <taxon>Bacteria</taxon>
        <taxon>Bacillati</taxon>
        <taxon>Actinomycetota</taxon>
        <taxon>Actinomycetes</taxon>
        <taxon>Micromonosporales</taxon>
        <taxon>Micromonosporaceae</taxon>
        <taxon>Planosporangium</taxon>
    </lineage>
</organism>
<dbReference type="SUPFAM" id="SSF53335">
    <property type="entry name" value="S-adenosyl-L-methionine-dependent methyltransferases"/>
    <property type="match status" value="1"/>
</dbReference>
<evidence type="ECO:0000313" key="3">
    <source>
        <dbReference type="Proteomes" id="UP000599074"/>
    </source>
</evidence>
<dbReference type="Gene3D" id="3.40.50.150">
    <property type="entry name" value="Vaccinia Virus protein VP39"/>
    <property type="match status" value="1"/>
</dbReference>
<evidence type="ECO:0000313" key="2">
    <source>
        <dbReference type="EMBL" id="GII24157.1"/>
    </source>
</evidence>
<keyword evidence="3" id="KW-1185">Reference proteome</keyword>
<dbReference type="InterPro" id="IPR041698">
    <property type="entry name" value="Methyltransf_25"/>
</dbReference>
<gene>
    <name evidence="2" type="ORF">Pme01_37540</name>
</gene>
<accession>A0A8J3X1A2</accession>
<proteinExistence type="predicted"/>
<dbReference type="InterPro" id="IPR029063">
    <property type="entry name" value="SAM-dependent_MTases_sf"/>
</dbReference>
<comment type="caution">
    <text evidence="2">The sequence shown here is derived from an EMBL/GenBank/DDBJ whole genome shotgun (WGS) entry which is preliminary data.</text>
</comment>
<dbReference type="EMBL" id="BOON01000034">
    <property type="protein sequence ID" value="GII24157.1"/>
    <property type="molecule type" value="Genomic_DNA"/>
</dbReference>
<dbReference type="Pfam" id="PF13649">
    <property type="entry name" value="Methyltransf_25"/>
    <property type="match status" value="1"/>
</dbReference>
<sequence length="267" mass="29778">MRTDYAEVFLDDAAVERYEEVMYAPDTYSSAVSARQRTYLRDLARRGFPHRRAVQHDFACGTGRAIKLLQGAVRAAHGYDTSPAMLARAREAGLYARLHAIEADGPLPRPATTGAPALVTVFRLLLNVPDEVRDRAVEFAASVLPDPSSGLLVIENHGNRRSLRHLGAGRHAGDPWFAELSHDQVRTLLARHGFEIVERRGFAIFPPGAYRGRRLRRLARWVDDLAARSPLLAGVCTDVLYVARRMPRRYAPDAALTQLDAICEEDR</sequence>
<evidence type="ECO:0000259" key="1">
    <source>
        <dbReference type="Pfam" id="PF13649"/>
    </source>
</evidence>
<reference evidence="2" key="1">
    <citation type="submission" date="2021-01" db="EMBL/GenBank/DDBJ databases">
        <title>Whole genome shotgun sequence of Planosporangium mesophilum NBRC 109066.</title>
        <authorList>
            <person name="Komaki H."/>
            <person name="Tamura T."/>
        </authorList>
    </citation>
    <scope>NUCLEOTIDE SEQUENCE</scope>
    <source>
        <strain evidence="2">NBRC 109066</strain>
    </source>
</reference>
<dbReference type="RefSeq" id="WP_168116272.1">
    <property type="nucleotide sequence ID" value="NZ_BOON01000034.1"/>
</dbReference>
<dbReference type="Proteomes" id="UP000599074">
    <property type="component" value="Unassembled WGS sequence"/>
</dbReference>
<feature type="domain" description="Methyltransferase" evidence="1">
    <location>
        <begin position="57"/>
        <end position="144"/>
    </location>
</feature>
<protein>
    <recommendedName>
        <fullName evidence="1">Methyltransferase domain-containing protein</fullName>
    </recommendedName>
</protein>
<name>A0A8J3X1A2_9ACTN</name>